<feature type="compositionally biased region" description="Basic and acidic residues" evidence="1">
    <location>
        <begin position="39"/>
        <end position="53"/>
    </location>
</feature>
<name>A0AAD8VNB9_LOLMU</name>
<comment type="caution">
    <text evidence="3">The sequence shown here is derived from an EMBL/GenBank/DDBJ whole genome shotgun (WGS) entry which is preliminary data.</text>
</comment>
<dbReference type="InterPro" id="IPR001810">
    <property type="entry name" value="F-box_dom"/>
</dbReference>
<evidence type="ECO:0000256" key="1">
    <source>
        <dbReference type="SAM" id="MobiDB-lite"/>
    </source>
</evidence>
<gene>
    <name evidence="3" type="ORF">QYE76_036712</name>
</gene>
<feature type="compositionally biased region" description="Basic and acidic residues" evidence="1">
    <location>
        <begin position="90"/>
        <end position="108"/>
    </location>
</feature>
<dbReference type="InterPro" id="IPR055312">
    <property type="entry name" value="FBL15-like"/>
</dbReference>
<dbReference type="SUPFAM" id="SSF81383">
    <property type="entry name" value="F-box domain"/>
    <property type="match status" value="1"/>
</dbReference>
<feature type="region of interest" description="Disordered" evidence="1">
    <location>
        <begin position="1"/>
        <end position="125"/>
    </location>
</feature>
<keyword evidence="4" id="KW-1185">Reference proteome</keyword>
<dbReference type="EMBL" id="JAUUTY010000007">
    <property type="protein sequence ID" value="KAK1613039.1"/>
    <property type="molecule type" value="Genomic_DNA"/>
</dbReference>
<feature type="domain" description="F-box" evidence="2">
    <location>
        <begin position="173"/>
        <end position="213"/>
    </location>
</feature>
<dbReference type="Proteomes" id="UP001231189">
    <property type="component" value="Unassembled WGS sequence"/>
</dbReference>
<evidence type="ECO:0000259" key="2">
    <source>
        <dbReference type="Pfam" id="PF00646"/>
    </source>
</evidence>
<accession>A0AAD8VNB9</accession>
<evidence type="ECO:0000313" key="3">
    <source>
        <dbReference type="EMBL" id="KAK1613039.1"/>
    </source>
</evidence>
<dbReference type="AlphaFoldDB" id="A0AAD8VNB9"/>
<protein>
    <recommendedName>
        <fullName evidence="2">F-box domain-containing protein</fullName>
    </recommendedName>
</protein>
<feature type="compositionally biased region" description="Acidic residues" evidence="1">
    <location>
        <begin position="1"/>
        <end position="23"/>
    </location>
</feature>
<proteinExistence type="predicted"/>
<dbReference type="InterPro" id="IPR036047">
    <property type="entry name" value="F-box-like_dom_sf"/>
</dbReference>
<sequence>MYQEAVAEDDHELEEEEEEEDEDARWRRLEAEEATDEAAAAKKEARARAKAKAEAQLACTDNDEDTQDYSSEGDTSSSDTSNATTSSEEVTSRKRLRDDDEAGKEGLIKTRRGSQRMKMEDERSGRFELRASSVAPLLRGMVGFGSQASMELRSGPRRRSARLLPLYDGRDLISTLPDDLLLLVLARLPCAAAAVRTGILSRRWRGLWARLRRIVLNDVAFHSLEAALGRFPPPPPAVSLLQIRPPKPQERVPKKHRADAARFRALLRAAARLDPEEFFLVLPLRFVGRSLRLKLPCFYRTTSIVLDLCSTIRCVPAGAEFPALQTLSLSCCTRLGRLPLLLP</sequence>
<evidence type="ECO:0000313" key="4">
    <source>
        <dbReference type="Proteomes" id="UP001231189"/>
    </source>
</evidence>
<dbReference type="PANTHER" id="PTHR34709:SF54">
    <property type="entry name" value="GENOME ASSEMBLY, CHROMOSOME: II"/>
    <property type="match status" value="1"/>
</dbReference>
<dbReference type="Pfam" id="PF00646">
    <property type="entry name" value="F-box"/>
    <property type="match status" value="1"/>
</dbReference>
<organism evidence="3 4">
    <name type="scientific">Lolium multiflorum</name>
    <name type="common">Italian ryegrass</name>
    <name type="synonym">Lolium perenne subsp. multiflorum</name>
    <dbReference type="NCBI Taxonomy" id="4521"/>
    <lineage>
        <taxon>Eukaryota</taxon>
        <taxon>Viridiplantae</taxon>
        <taxon>Streptophyta</taxon>
        <taxon>Embryophyta</taxon>
        <taxon>Tracheophyta</taxon>
        <taxon>Spermatophyta</taxon>
        <taxon>Magnoliopsida</taxon>
        <taxon>Liliopsida</taxon>
        <taxon>Poales</taxon>
        <taxon>Poaceae</taxon>
        <taxon>BOP clade</taxon>
        <taxon>Pooideae</taxon>
        <taxon>Poodae</taxon>
        <taxon>Poeae</taxon>
        <taxon>Poeae Chloroplast Group 2 (Poeae type)</taxon>
        <taxon>Loliodinae</taxon>
        <taxon>Loliinae</taxon>
        <taxon>Lolium</taxon>
    </lineage>
</organism>
<dbReference type="PANTHER" id="PTHR34709">
    <property type="entry name" value="OS10G0396666 PROTEIN"/>
    <property type="match status" value="1"/>
</dbReference>
<reference evidence="3" key="1">
    <citation type="submission" date="2023-07" db="EMBL/GenBank/DDBJ databases">
        <title>A chromosome-level genome assembly of Lolium multiflorum.</title>
        <authorList>
            <person name="Chen Y."/>
            <person name="Copetti D."/>
            <person name="Kolliker R."/>
            <person name="Studer B."/>
        </authorList>
    </citation>
    <scope>NUCLEOTIDE SEQUENCE</scope>
    <source>
        <strain evidence="3">02402/16</strain>
        <tissue evidence="3">Leaf</tissue>
    </source>
</reference>
<feature type="compositionally biased region" description="Low complexity" evidence="1">
    <location>
        <begin position="70"/>
        <end position="87"/>
    </location>
</feature>